<dbReference type="PANTHER" id="PTHR13887:SF54">
    <property type="entry name" value="DSBA FAMILY PROTEIN"/>
    <property type="match status" value="1"/>
</dbReference>
<dbReference type="EMBL" id="JBHUEH010000032">
    <property type="protein sequence ID" value="MFD1887625.1"/>
    <property type="molecule type" value="Genomic_DNA"/>
</dbReference>
<dbReference type="Pfam" id="PF13743">
    <property type="entry name" value="Thioredoxin_5"/>
    <property type="match status" value="1"/>
</dbReference>
<dbReference type="CDD" id="cd03025">
    <property type="entry name" value="DsbA_FrnE_like"/>
    <property type="match status" value="1"/>
</dbReference>
<dbReference type="Gene3D" id="1.10.472.60">
    <property type="entry name" value="putative protein disulfide isomerase domain"/>
    <property type="match status" value="1"/>
</dbReference>
<evidence type="ECO:0000313" key="2">
    <source>
        <dbReference type="Proteomes" id="UP001597233"/>
    </source>
</evidence>
<evidence type="ECO:0000313" key="1">
    <source>
        <dbReference type="EMBL" id="MFD1887625.1"/>
    </source>
</evidence>
<name>A0ABW4RP69_9BACL</name>
<gene>
    <name evidence="1" type="ORF">ACFSC9_19290</name>
</gene>
<accession>A0ABW4RP69</accession>
<protein>
    <submittedName>
        <fullName evidence="1">DsbA family protein</fullName>
    </submittedName>
</protein>
<reference evidence="2" key="1">
    <citation type="journal article" date="2019" name="Int. J. Syst. Evol. Microbiol.">
        <title>The Global Catalogue of Microorganisms (GCM) 10K type strain sequencing project: providing services to taxonomists for standard genome sequencing and annotation.</title>
        <authorList>
            <consortium name="The Broad Institute Genomics Platform"/>
            <consortium name="The Broad Institute Genome Sequencing Center for Infectious Disease"/>
            <person name="Wu L."/>
            <person name="Ma J."/>
        </authorList>
    </citation>
    <scope>NUCLEOTIDE SEQUENCE [LARGE SCALE GENOMIC DNA]</scope>
    <source>
        <strain evidence="2">CCUG 54950</strain>
    </source>
</reference>
<sequence length="310" mass="35361">MIHNDNNMVCDLETGVCGTSEEEAIQAINLNQTFKKVTLYYATDPICSHCWALEPILNRFIQQYRPYFNIEILMGGLLASWDGFADHANGIQAPSDVAQHWQEVGQHSRMPIDGSLWHSNPIRSSYPPSRLFKVIQQQHPGREHDFLRHAREAVFAFNRNIAEEQVLIEIVDRLGLHGRTLVDTANQEAAQDQLEQDFEQVRQLGVRGFPTIIMVNEKNKGVKIVGARSLDTYVDGLQQMIDEPLQPTAPVPLSQWLQAGHGLFAREIEVMYDIEPDHVQAFIERELVAQSYQLTEMMNELYVRLQVAKA</sequence>
<organism evidence="1 2">
    <name type="scientific">Paenibacillus wenxiniae</name>
    <dbReference type="NCBI Taxonomy" id="1636843"/>
    <lineage>
        <taxon>Bacteria</taxon>
        <taxon>Bacillati</taxon>
        <taxon>Bacillota</taxon>
        <taxon>Bacilli</taxon>
        <taxon>Bacillales</taxon>
        <taxon>Paenibacillaceae</taxon>
        <taxon>Paenibacillus</taxon>
    </lineage>
</organism>
<keyword evidence="2" id="KW-1185">Reference proteome</keyword>
<dbReference type="Proteomes" id="UP001597233">
    <property type="component" value="Unassembled WGS sequence"/>
</dbReference>
<proteinExistence type="predicted"/>
<dbReference type="Gene3D" id="3.40.30.10">
    <property type="entry name" value="Glutaredoxin"/>
    <property type="match status" value="1"/>
</dbReference>
<dbReference type="InterPro" id="IPR036249">
    <property type="entry name" value="Thioredoxin-like_sf"/>
</dbReference>
<dbReference type="RefSeq" id="WP_347324075.1">
    <property type="nucleotide sequence ID" value="NZ_JBCGUH010000002.1"/>
</dbReference>
<dbReference type="PANTHER" id="PTHR13887">
    <property type="entry name" value="GLUTATHIONE S-TRANSFERASE KAPPA"/>
    <property type="match status" value="1"/>
</dbReference>
<dbReference type="SUPFAM" id="SSF52833">
    <property type="entry name" value="Thioredoxin-like"/>
    <property type="match status" value="1"/>
</dbReference>
<comment type="caution">
    <text evidence="1">The sequence shown here is derived from an EMBL/GenBank/DDBJ whole genome shotgun (WGS) entry which is preliminary data.</text>
</comment>